<dbReference type="EMBL" id="LR721753">
    <property type="protein sequence ID" value="VVV07070.1"/>
    <property type="molecule type" value="Genomic_DNA"/>
</dbReference>
<evidence type="ECO:0008006" key="2">
    <source>
        <dbReference type="Google" id="ProtNLM"/>
    </source>
</evidence>
<proteinExistence type="predicted"/>
<dbReference type="InterPro" id="IPR017601">
    <property type="entry name" value="DGQHR-contain_dom"/>
</dbReference>
<keyword evidence="1" id="KW-0614">Plasmid</keyword>
<dbReference type="RefSeq" id="WP_192957947.1">
    <property type="nucleotide sequence ID" value="NZ_LR721753.1"/>
</dbReference>
<accession>A0A5Q4ZZ01</accession>
<organism evidence="1">
    <name type="scientific">Aliivibrio wodanis</name>
    <dbReference type="NCBI Taxonomy" id="80852"/>
    <lineage>
        <taxon>Bacteria</taxon>
        <taxon>Pseudomonadati</taxon>
        <taxon>Pseudomonadota</taxon>
        <taxon>Gammaproteobacteria</taxon>
        <taxon>Vibrionales</taxon>
        <taxon>Vibrionaceae</taxon>
        <taxon>Aliivibrio</taxon>
    </lineage>
</organism>
<protein>
    <recommendedName>
        <fullName evidence="2">DGQHR domain-containing protein</fullName>
    </recommendedName>
</protein>
<reference evidence="1" key="1">
    <citation type="submission" date="2019-09" db="EMBL/GenBank/DDBJ databases">
        <authorList>
            <person name="Hjerde E."/>
        </authorList>
    </citation>
    <scope>NUCLEOTIDE SEQUENCE [LARGE SCALE GENOMIC DNA]</scope>
    <source>
        <strain evidence="1">06/09/160</strain>
        <plasmid evidence="1">pAWOD_2</plasmid>
    </source>
</reference>
<geneLocation type="plasmid" evidence="1">
    <name>pAWOD_2</name>
</geneLocation>
<name>A0A5Q4ZZ01_9GAMM</name>
<dbReference type="NCBIfam" id="TIGR03187">
    <property type="entry name" value="DGQHR"/>
    <property type="match status" value="1"/>
</dbReference>
<dbReference type="CDD" id="cd16413">
    <property type="entry name" value="DGQHR_domain"/>
    <property type="match status" value="1"/>
</dbReference>
<dbReference type="InterPro" id="IPR017642">
    <property type="entry name" value="DNA_S_mod_DndB"/>
</dbReference>
<dbReference type="Pfam" id="PF14072">
    <property type="entry name" value="DndB"/>
    <property type="match status" value="1"/>
</dbReference>
<dbReference type="AlphaFoldDB" id="A0A5Q4ZZ01"/>
<gene>
    <name evidence="1" type="ORF">AW0309160_04564</name>
</gene>
<sequence>MSLIQKEINKKVMKLSQPLSDYFVFSIKAKELLKICEPIRLEDGDEVDNYGLLDVPFSKVSTGTQRKENVKQVAEIKEYIVSGDAAFPNTIILGANLNDKGFLLDSEDEKRWIINGDELSIPTASYKASIIDGQHRVLGFKRLFNEDENNEYLDMDVLCVLYLDLPLTYHAQIFTHLNSTPRRVDRNLIYQLYQIDMDEKKPECWSPEVLAVYLARTLDSDIGSPLKDRLKLSVKDRELKDGWKFTFSSVVEGLLCLISSNPKKDKNILATETRVLSEDKDKYKFAKRDVLSAYIDSAPLRELYLNQKDSTLYSLILKYIKVMDEKLISKEDSVFRKSIGFSACLLALKEILLRSNAEPNEVIEIIERNLVRINFDFLPSIPSTKVQGVLKNTIILLVKDELNLDKKSINIKIEDVKLYTSIIGTK</sequence>
<evidence type="ECO:0000313" key="1">
    <source>
        <dbReference type="EMBL" id="VVV07070.1"/>
    </source>
</evidence>